<evidence type="ECO:0000313" key="14">
    <source>
        <dbReference type="EMBL" id="SAL97919.1"/>
    </source>
</evidence>
<keyword evidence="6" id="KW-0158">Chromosome</keyword>
<gene>
    <name evidence="14" type="primary">ABSGL_03446.1 scaffold 4609</name>
</gene>
<sequence length="366" mass="42468">MKRTQDTIEENTLWKKPRTIGENLQDSTNSLASTLNALRQSVTVLESLTPKVHCLSSFAHMERKYEMVTIHDIDAARRVVMHSTKPEIDRLLAEAQLLLDEKIRLTRQIEQKVDGQDKALITKTPSYTTDQAKMTTEKRNKRSHHTSLMGEYNRCDAKLTRLELELEQLDEKIKYRQDQLQQRDTTDRELAMEEKRLMQDLAQLEVQLKDRQQKPVESHVKVDQPGDDDTVVLDMDFTNLSKDVLQQNLTMMENLLAGILEGTAHFSSTGLPLYLEAIQRYQTKCSQSLQLEQKVENNISLLKTYCKTLMPKDNMGFIAQRLIDILFTKDGYSALTKESLLQKFPSPRQKEVVKKLLDRYDFTYIQ</sequence>
<organism evidence="14">
    <name type="scientific">Absidia glauca</name>
    <name type="common">Pin mould</name>
    <dbReference type="NCBI Taxonomy" id="4829"/>
    <lineage>
        <taxon>Eukaryota</taxon>
        <taxon>Fungi</taxon>
        <taxon>Fungi incertae sedis</taxon>
        <taxon>Mucoromycota</taxon>
        <taxon>Mucoromycotina</taxon>
        <taxon>Mucoromycetes</taxon>
        <taxon>Mucorales</taxon>
        <taxon>Cunninghamellaceae</taxon>
        <taxon>Absidia</taxon>
    </lineage>
</organism>
<dbReference type="PANTHER" id="PTHR28262">
    <property type="entry name" value="DASH COMPLEX SUBUNIT SPC19"/>
    <property type="match status" value="1"/>
</dbReference>
<evidence type="ECO:0000313" key="15">
    <source>
        <dbReference type="Proteomes" id="UP000078561"/>
    </source>
</evidence>
<name>A0A163KS82_ABSGL</name>
<keyword evidence="9" id="KW-0206">Cytoskeleton</keyword>
<proteinExistence type="inferred from homology"/>
<protein>
    <recommendedName>
        <fullName evidence="5">DASH complex subunit SPC19</fullName>
    </recommendedName>
    <alternativeName>
        <fullName evidence="12">Outer kinetochore protein SPC19</fullName>
    </alternativeName>
</protein>
<keyword evidence="15" id="KW-1185">Reference proteome</keyword>
<evidence type="ECO:0000256" key="3">
    <source>
        <dbReference type="ARBA" id="ARBA00004629"/>
    </source>
</evidence>
<evidence type="ECO:0000256" key="9">
    <source>
        <dbReference type="ARBA" id="ARBA00023212"/>
    </source>
</evidence>
<dbReference type="OMA" id="NCETHEK"/>
<comment type="similarity">
    <text evidence="4">Belongs to the DASH complex SPC19 family.</text>
</comment>
<keyword evidence="11" id="KW-0137">Centromere</keyword>
<evidence type="ECO:0000256" key="4">
    <source>
        <dbReference type="ARBA" id="ARBA00008952"/>
    </source>
</evidence>
<dbReference type="PANTHER" id="PTHR28262:SF1">
    <property type="entry name" value="DASH COMPLEX SUBUNIT SPC19"/>
    <property type="match status" value="1"/>
</dbReference>
<keyword evidence="13" id="KW-0175">Coiled coil</keyword>
<evidence type="ECO:0000256" key="13">
    <source>
        <dbReference type="SAM" id="Coils"/>
    </source>
</evidence>
<evidence type="ECO:0000256" key="10">
    <source>
        <dbReference type="ARBA" id="ARBA00023242"/>
    </source>
</evidence>
<evidence type="ECO:0000256" key="12">
    <source>
        <dbReference type="ARBA" id="ARBA00032583"/>
    </source>
</evidence>
<dbReference type="GO" id="GO:0008608">
    <property type="term" value="P:attachment of spindle microtubules to kinetochore"/>
    <property type="evidence" value="ECO:0007669"/>
    <property type="project" value="InterPro"/>
</dbReference>
<evidence type="ECO:0000256" key="1">
    <source>
        <dbReference type="ARBA" id="ARBA00004123"/>
    </source>
</evidence>
<evidence type="ECO:0000256" key="5">
    <source>
        <dbReference type="ARBA" id="ARBA00016329"/>
    </source>
</evidence>
<dbReference type="OrthoDB" id="5390at2759"/>
<reference evidence="14" key="1">
    <citation type="submission" date="2016-04" db="EMBL/GenBank/DDBJ databases">
        <authorList>
            <person name="Evans L.H."/>
            <person name="Alamgir A."/>
            <person name="Owens N."/>
            <person name="Weber N.D."/>
            <person name="Virtaneva K."/>
            <person name="Barbian K."/>
            <person name="Babar A."/>
            <person name="Rosenke K."/>
        </authorList>
    </citation>
    <scope>NUCLEOTIDE SEQUENCE [LARGE SCALE GENOMIC DNA]</scope>
    <source>
        <strain evidence="14">CBS 101.48</strain>
    </source>
</reference>
<keyword evidence="8" id="KW-0995">Kinetochore</keyword>
<accession>A0A163KS82</accession>
<keyword evidence="7" id="KW-0963">Cytoplasm</keyword>
<dbReference type="Pfam" id="PF08287">
    <property type="entry name" value="DASH_Spc19"/>
    <property type="match status" value="1"/>
</dbReference>
<keyword evidence="10" id="KW-0539">Nucleus</keyword>
<dbReference type="Proteomes" id="UP000078561">
    <property type="component" value="Unassembled WGS sequence"/>
</dbReference>
<evidence type="ECO:0000256" key="7">
    <source>
        <dbReference type="ARBA" id="ARBA00022490"/>
    </source>
</evidence>
<dbReference type="InParanoid" id="A0A163KS82"/>
<dbReference type="EMBL" id="LT552047">
    <property type="protein sequence ID" value="SAL97919.1"/>
    <property type="molecule type" value="Genomic_DNA"/>
</dbReference>
<dbReference type="InterPro" id="IPR013251">
    <property type="entry name" value="DASH_Spc19"/>
</dbReference>
<evidence type="ECO:0000256" key="2">
    <source>
        <dbReference type="ARBA" id="ARBA00004186"/>
    </source>
</evidence>
<feature type="coiled-coil region" evidence="13">
    <location>
        <begin position="152"/>
        <end position="214"/>
    </location>
</feature>
<dbReference type="AlphaFoldDB" id="A0A163KS82"/>
<evidence type="ECO:0000256" key="8">
    <source>
        <dbReference type="ARBA" id="ARBA00022838"/>
    </source>
</evidence>
<comment type="subcellular location">
    <subcellularLocation>
        <location evidence="3">Chromosome</location>
        <location evidence="3">Centromere</location>
        <location evidence="3">Kinetochore</location>
    </subcellularLocation>
    <subcellularLocation>
        <location evidence="2">Cytoplasm</location>
        <location evidence="2">Cytoskeleton</location>
        <location evidence="2">Spindle</location>
    </subcellularLocation>
    <subcellularLocation>
        <location evidence="1">Nucleus</location>
    </subcellularLocation>
</comment>
<evidence type="ECO:0000256" key="11">
    <source>
        <dbReference type="ARBA" id="ARBA00023328"/>
    </source>
</evidence>
<dbReference type="GO" id="GO:0005876">
    <property type="term" value="C:spindle microtubule"/>
    <property type="evidence" value="ECO:0007669"/>
    <property type="project" value="InterPro"/>
</dbReference>
<evidence type="ECO:0000256" key="6">
    <source>
        <dbReference type="ARBA" id="ARBA00022454"/>
    </source>
</evidence>
<dbReference type="GO" id="GO:0042729">
    <property type="term" value="C:DASH complex"/>
    <property type="evidence" value="ECO:0007669"/>
    <property type="project" value="InterPro"/>
</dbReference>